<comment type="similarity">
    <text evidence="1">Belongs to the HEBP family.</text>
</comment>
<keyword evidence="4" id="KW-1185">Reference proteome</keyword>
<gene>
    <name evidence="3" type="ORF">V8G54_013659</name>
</gene>
<dbReference type="FunFam" id="3.20.80.10:FF:000002">
    <property type="entry name" value="Heme-binding protein 2"/>
    <property type="match status" value="1"/>
</dbReference>
<proteinExistence type="inferred from homology"/>
<feature type="signal peptide" evidence="2">
    <location>
        <begin position="1"/>
        <end position="22"/>
    </location>
</feature>
<dbReference type="PANTHER" id="PTHR11220">
    <property type="entry name" value="HEME-BINDING PROTEIN-RELATED"/>
    <property type="match status" value="1"/>
</dbReference>
<organism evidence="3 4">
    <name type="scientific">Vigna mungo</name>
    <name type="common">Black gram</name>
    <name type="synonym">Phaseolus mungo</name>
    <dbReference type="NCBI Taxonomy" id="3915"/>
    <lineage>
        <taxon>Eukaryota</taxon>
        <taxon>Viridiplantae</taxon>
        <taxon>Streptophyta</taxon>
        <taxon>Embryophyta</taxon>
        <taxon>Tracheophyta</taxon>
        <taxon>Spermatophyta</taxon>
        <taxon>Magnoliopsida</taxon>
        <taxon>eudicotyledons</taxon>
        <taxon>Gunneridae</taxon>
        <taxon>Pentapetalae</taxon>
        <taxon>rosids</taxon>
        <taxon>fabids</taxon>
        <taxon>Fabales</taxon>
        <taxon>Fabaceae</taxon>
        <taxon>Papilionoideae</taxon>
        <taxon>50 kb inversion clade</taxon>
        <taxon>NPAAA clade</taxon>
        <taxon>indigoferoid/millettioid clade</taxon>
        <taxon>Phaseoleae</taxon>
        <taxon>Vigna</taxon>
    </lineage>
</organism>
<evidence type="ECO:0000256" key="1">
    <source>
        <dbReference type="ARBA" id="ARBA00009817"/>
    </source>
</evidence>
<accession>A0AAQ3RV78</accession>
<dbReference type="InterPro" id="IPR006917">
    <property type="entry name" value="SOUL_heme-bd"/>
</dbReference>
<dbReference type="Proteomes" id="UP001374535">
    <property type="component" value="Chromosome 5"/>
</dbReference>
<dbReference type="Pfam" id="PF04832">
    <property type="entry name" value="SOUL"/>
    <property type="match status" value="1"/>
</dbReference>
<dbReference type="PANTHER" id="PTHR11220:SF1">
    <property type="entry name" value="HEME-BINDING PROTEIN 2"/>
    <property type="match status" value="1"/>
</dbReference>
<dbReference type="InterPro" id="IPR011256">
    <property type="entry name" value="Reg_factor_effector_dom_sf"/>
</dbReference>
<dbReference type="AlphaFoldDB" id="A0AAQ3RV78"/>
<dbReference type="Gene3D" id="3.20.80.10">
    <property type="entry name" value="Regulatory factor, effector binding domain"/>
    <property type="match status" value="1"/>
</dbReference>
<dbReference type="SUPFAM" id="SSF55136">
    <property type="entry name" value="Probable bacterial effector-binding domain"/>
    <property type="match status" value="1"/>
</dbReference>
<sequence>MKKGITLLTITVIAICLAMVSSAPESPPYTVALWNLRLDVCSRSRHFLRESLLGRFSQFTEGANLNFSRIPMTVPVLTTTVPGAGPLKSQGYYVSLYLPVKFQGNPPLPLPELNIRPYEFTTHCVAVRKFSGFANDERIVKEAEKLATSLSRSPWAQSKTRRGYSIAQYNTPIRIVNRKNEVWVDIDAPQLGCESVGVRKNGSVLVKVFLPASCTAQGLPPAIVEALSVSYAFVKLSKISIAVSARAGSDGRCKRHGQGAVPGRLLIEETHGRIEHIPE</sequence>
<reference evidence="3 4" key="1">
    <citation type="journal article" date="2023" name="Life. Sci Alliance">
        <title>Evolutionary insights into 3D genome organization and epigenetic landscape of Vigna mungo.</title>
        <authorList>
            <person name="Junaid A."/>
            <person name="Singh B."/>
            <person name="Bhatia S."/>
        </authorList>
    </citation>
    <scope>NUCLEOTIDE SEQUENCE [LARGE SCALE GENOMIC DNA]</scope>
    <source>
        <strain evidence="3">Urdbean</strain>
    </source>
</reference>
<name>A0AAQ3RV78_VIGMU</name>
<dbReference type="EMBL" id="CP144696">
    <property type="protein sequence ID" value="WVZ09129.1"/>
    <property type="molecule type" value="Genomic_DNA"/>
</dbReference>
<feature type="chain" id="PRO_5042888985" evidence="2">
    <location>
        <begin position="23"/>
        <end position="279"/>
    </location>
</feature>
<evidence type="ECO:0000313" key="4">
    <source>
        <dbReference type="Proteomes" id="UP001374535"/>
    </source>
</evidence>
<protein>
    <submittedName>
        <fullName evidence="3">Uncharacterized protein</fullName>
    </submittedName>
</protein>
<evidence type="ECO:0000313" key="3">
    <source>
        <dbReference type="EMBL" id="WVZ09129.1"/>
    </source>
</evidence>
<evidence type="ECO:0000256" key="2">
    <source>
        <dbReference type="SAM" id="SignalP"/>
    </source>
</evidence>
<keyword evidence="2" id="KW-0732">Signal</keyword>